<dbReference type="AlphaFoldDB" id="A0A437QFP9"/>
<keyword evidence="1" id="KW-1133">Transmembrane helix</keyword>
<evidence type="ECO:0000313" key="2">
    <source>
        <dbReference type="EMBL" id="RVU33342.1"/>
    </source>
</evidence>
<accession>A0A437QFP9</accession>
<reference evidence="2 3" key="1">
    <citation type="submission" date="2019-01" db="EMBL/GenBank/DDBJ databases">
        <authorList>
            <person name="Chen W.-M."/>
        </authorList>
    </citation>
    <scope>NUCLEOTIDE SEQUENCE [LARGE SCALE GENOMIC DNA]</scope>
    <source>
        <strain evidence="2 3">KYPC3</strain>
    </source>
</reference>
<proteinExistence type="predicted"/>
<dbReference type="Proteomes" id="UP000283077">
    <property type="component" value="Unassembled WGS sequence"/>
</dbReference>
<gene>
    <name evidence="2" type="ORF">EOE67_17250</name>
</gene>
<feature type="transmembrane region" description="Helical" evidence="1">
    <location>
        <begin position="21"/>
        <end position="48"/>
    </location>
</feature>
<evidence type="ECO:0000256" key="1">
    <source>
        <dbReference type="SAM" id="Phobius"/>
    </source>
</evidence>
<sequence>MAAQRQPNRMYLMQQFRATQGFTLVELMVTLLLSSLIMVGMGGAMIAIKHTVNEVNALENAQEVLRSSRDMLNNSVRKGAVVSLTANLLRVEQLNSSNNQSDCSGTVQAVAFVEEFRFDGSELQCRINGGLWISLVTGLIALDFSINGDLLTTRLAPRGLPLNYPQADLNGDASNEPYVRLQIALKSVILARET</sequence>
<keyword evidence="1" id="KW-0812">Transmembrane</keyword>
<evidence type="ECO:0000313" key="3">
    <source>
        <dbReference type="Proteomes" id="UP000283077"/>
    </source>
</evidence>
<name>A0A437QFP9_9GAMM</name>
<organism evidence="2 3">
    <name type="scientific">Rheinheimera riviphila</name>
    <dbReference type="NCBI Taxonomy" id="1834037"/>
    <lineage>
        <taxon>Bacteria</taxon>
        <taxon>Pseudomonadati</taxon>
        <taxon>Pseudomonadota</taxon>
        <taxon>Gammaproteobacteria</taxon>
        <taxon>Chromatiales</taxon>
        <taxon>Chromatiaceae</taxon>
        <taxon>Rheinheimera</taxon>
    </lineage>
</organism>
<dbReference type="InterPro" id="IPR012902">
    <property type="entry name" value="N_methyl_site"/>
</dbReference>
<dbReference type="OrthoDB" id="5587015at2"/>
<dbReference type="EMBL" id="SACS01000023">
    <property type="protein sequence ID" value="RVU33342.1"/>
    <property type="molecule type" value="Genomic_DNA"/>
</dbReference>
<keyword evidence="3" id="KW-1185">Reference proteome</keyword>
<dbReference type="NCBIfam" id="TIGR02532">
    <property type="entry name" value="IV_pilin_GFxxxE"/>
    <property type="match status" value="1"/>
</dbReference>
<keyword evidence="1" id="KW-0472">Membrane</keyword>
<dbReference type="Pfam" id="PF07963">
    <property type="entry name" value="N_methyl"/>
    <property type="match status" value="1"/>
</dbReference>
<protein>
    <submittedName>
        <fullName evidence="2">Prepilin-type N-terminal cleavage/methylation domain-containing protein</fullName>
    </submittedName>
</protein>
<comment type="caution">
    <text evidence="2">The sequence shown here is derived from an EMBL/GenBank/DDBJ whole genome shotgun (WGS) entry which is preliminary data.</text>
</comment>